<feature type="chain" id="PRO_5001500205" evidence="2">
    <location>
        <begin position="29"/>
        <end position="533"/>
    </location>
</feature>
<evidence type="ECO:0000256" key="1">
    <source>
        <dbReference type="SAM" id="Phobius"/>
    </source>
</evidence>
<protein>
    <submittedName>
        <fullName evidence="3">Uncharacterized protein</fullName>
    </submittedName>
</protein>
<dbReference type="Gene3D" id="1.25.10.10">
    <property type="entry name" value="Leucine-rich Repeat Variant"/>
    <property type="match status" value="1"/>
</dbReference>
<accession>A0A017TD17</accession>
<reference evidence="3 4" key="1">
    <citation type="submission" date="2013-05" db="EMBL/GenBank/DDBJ databases">
        <title>Genome assembly of Chondromyces apiculatus DSM 436.</title>
        <authorList>
            <person name="Sharma G."/>
            <person name="Khatri I."/>
            <person name="Kaur C."/>
            <person name="Mayilraj S."/>
            <person name="Subramanian S."/>
        </authorList>
    </citation>
    <scope>NUCLEOTIDE SEQUENCE [LARGE SCALE GENOMIC DNA]</scope>
    <source>
        <strain evidence="3 4">DSM 436</strain>
    </source>
</reference>
<evidence type="ECO:0000313" key="4">
    <source>
        <dbReference type="Proteomes" id="UP000019678"/>
    </source>
</evidence>
<gene>
    <name evidence="3" type="ORF">CAP_1840</name>
</gene>
<keyword evidence="1" id="KW-1133">Transmembrane helix</keyword>
<name>A0A017TD17_9BACT</name>
<keyword evidence="4" id="KW-1185">Reference proteome</keyword>
<organism evidence="3 4">
    <name type="scientific">Chondromyces apiculatus DSM 436</name>
    <dbReference type="NCBI Taxonomy" id="1192034"/>
    <lineage>
        <taxon>Bacteria</taxon>
        <taxon>Pseudomonadati</taxon>
        <taxon>Myxococcota</taxon>
        <taxon>Polyangia</taxon>
        <taxon>Polyangiales</taxon>
        <taxon>Polyangiaceae</taxon>
        <taxon>Chondromyces</taxon>
    </lineage>
</organism>
<dbReference type="eggNOG" id="ENOG5030TE9">
    <property type="taxonomic scope" value="Bacteria"/>
</dbReference>
<keyword evidence="1" id="KW-0472">Membrane</keyword>
<dbReference type="InterPro" id="IPR016024">
    <property type="entry name" value="ARM-type_fold"/>
</dbReference>
<dbReference type="SUPFAM" id="SSF48371">
    <property type="entry name" value="ARM repeat"/>
    <property type="match status" value="1"/>
</dbReference>
<dbReference type="Proteomes" id="UP000019678">
    <property type="component" value="Unassembled WGS sequence"/>
</dbReference>
<keyword evidence="1" id="KW-0812">Transmembrane</keyword>
<evidence type="ECO:0000256" key="2">
    <source>
        <dbReference type="SAM" id="SignalP"/>
    </source>
</evidence>
<sequence>MAPRTIMKQTLTFSALLALVLLGSPVNAAGDVTAPAGPASVTLPSLPRLEPIVPPETDPIALRELDRVLEQLTAPDARSRQGARAALQDLPDNALGAIRLRIQDIRASLDRKAAPIVLGNARAQGRKKLRSAATEDKKGDKSAQKESADLAEDWLEFMLATALPDDATWRDVVKLLAMNRMLGTIGTTPAVREIIAMHAYFGELLRLDLQRLVLRLRDKAVPALIEARKHDAEIVRRWAGRQLENLGRAIPGEAVSTNDTQLLADVLRAYGRTRDVDALRVVLSFCNSERERLREAAREAITAIGEPGIWQLREAYLSMTGNKPPREWGWDRLARELFTAHDRKRLAEVHEFMARGVELSKQEKYDGATASFDNVLSRAPLVDRRSDMEAAFIKQGHALRKSEAPPEQTIAMFIKASALTHRPQQDEQWKSLEAEISYLEGALLAENGTPDRFSFKRALELSPNHTLAHSALTTPGAAVSKADTKTPRNIAIGAISLVPLTLTLVLAEHQRRLRRRQRLMSSALEGSVASEGE</sequence>
<feature type="transmembrane region" description="Helical" evidence="1">
    <location>
        <begin position="490"/>
        <end position="507"/>
    </location>
</feature>
<proteinExistence type="predicted"/>
<feature type="signal peptide" evidence="2">
    <location>
        <begin position="1"/>
        <end position="28"/>
    </location>
</feature>
<dbReference type="EMBL" id="ASRX01000015">
    <property type="protein sequence ID" value="EYF06710.1"/>
    <property type="molecule type" value="Genomic_DNA"/>
</dbReference>
<evidence type="ECO:0000313" key="3">
    <source>
        <dbReference type="EMBL" id="EYF06710.1"/>
    </source>
</evidence>
<dbReference type="AlphaFoldDB" id="A0A017TD17"/>
<comment type="caution">
    <text evidence="3">The sequence shown here is derived from an EMBL/GenBank/DDBJ whole genome shotgun (WGS) entry which is preliminary data.</text>
</comment>
<keyword evidence="2" id="KW-0732">Signal</keyword>
<dbReference type="InterPro" id="IPR011989">
    <property type="entry name" value="ARM-like"/>
</dbReference>